<dbReference type="Proteomes" id="UP001209257">
    <property type="component" value="Unassembled WGS sequence"/>
</dbReference>
<gene>
    <name evidence="1" type="ORF">OCL06_07390</name>
</gene>
<proteinExistence type="predicted"/>
<name>A0ABT2VNG9_9ALTE</name>
<evidence type="ECO:0000313" key="2">
    <source>
        <dbReference type="Proteomes" id="UP001209257"/>
    </source>
</evidence>
<keyword evidence="2" id="KW-1185">Reference proteome</keyword>
<protein>
    <submittedName>
        <fullName evidence="1">Uncharacterized protein</fullName>
    </submittedName>
</protein>
<sequence length="194" mass="21548">MAKFEVINPVFLTIGNAAHTLHQISSIGRGELSELLLSGEEAPTDGVGNIRIASVILTILEFDGLVTFGLLQKKPDDYSEEEFEALLFRPTKERLKALYQFSGATAQLGEEPLQTVMRIVKLRNDLVHPKVENECKEIEKPSRGDLIESIDGSFVELTDPESFTLIRQKFDEASRQLRDTCSLVTEAPRATAVS</sequence>
<accession>A0ABT2VNG9</accession>
<dbReference type="EMBL" id="JAOTJC010000006">
    <property type="protein sequence ID" value="MCU7554417.1"/>
    <property type="molecule type" value="Genomic_DNA"/>
</dbReference>
<reference evidence="2" key="1">
    <citation type="submission" date="2023-07" db="EMBL/GenBank/DDBJ databases">
        <title>Study on multiphase classification of strain Alteromonas salexigens isolated from the Yellow Sea.</title>
        <authorList>
            <person name="Sun L."/>
        </authorList>
    </citation>
    <scope>NUCLEOTIDE SEQUENCE [LARGE SCALE GENOMIC DNA]</scope>
    <source>
        <strain evidence="2">ASW11-19</strain>
    </source>
</reference>
<organism evidence="1 2">
    <name type="scientific">Alteromonas salexigens</name>
    <dbReference type="NCBI Taxonomy" id="2982530"/>
    <lineage>
        <taxon>Bacteria</taxon>
        <taxon>Pseudomonadati</taxon>
        <taxon>Pseudomonadota</taxon>
        <taxon>Gammaproteobacteria</taxon>
        <taxon>Alteromonadales</taxon>
        <taxon>Alteromonadaceae</taxon>
        <taxon>Alteromonas/Salinimonas group</taxon>
        <taxon>Alteromonas</taxon>
    </lineage>
</organism>
<evidence type="ECO:0000313" key="1">
    <source>
        <dbReference type="EMBL" id="MCU7554417.1"/>
    </source>
</evidence>
<comment type="caution">
    <text evidence="1">The sequence shown here is derived from an EMBL/GenBank/DDBJ whole genome shotgun (WGS) entry which is preliminary data.</text>
</comment>
<dbReference type="RefSeq" id="WP_262993089.1">
    <property type="nucleotide sequence ID" value="NZ_JAOTJC010000006.1"/>
</dbReference>